<feature type="transmembrane region" description="Helical" evidence="1">
    <location>
        <begin position="202"/>
        <end position="223"/>
    </location>
</feature>
<keyword evidence="1" id="KW-0472">Membrane</keyword>
<feature type="transmembrane region" description="Helical" evidence="1">
    <location>
        <begin position="57"/>
        <end position="74"/>
    </location>
</feature>
<dbReference type="InterPro" id="IPR011701">
    <property type="entry name" value="MFS"/>
</dbReference>
<dbReference type="Pfam" id="PF07690">
    <property type="entry name" value="MFS_1"/>
    <property type="match status" value="1"/>
</dbReference>
<proteinExistence type="predicted"/>
<dbReference type="GO" id="GO:0022857">
    <property type="term" value="F:transmembrane transporter activity"/>
    <property type="evidence" value="ECO:0007669"/>
    <property type="project" value="InterPro"/>
</dbReference>
<evidence type="ECO:0000259" key="2">
    <source>
        <dbReference type="PROSITE" id="PS50850"/>
    </source>
</evidence>
<dbReference type="InterPro" id="IPR036259">
    <property type="entry name" value="MFS_trans_sf"/>
</dbReference>
<accession>A0A382XWJ8</accession>
<keyword evidence="1" id="KW-0812">Transmembrane</keyword>
<feature type="non-terminal residue" evidence="3">
    <location>
        <position position="268"/>
    </location>
</feature>
<feature type="domain" description="Major facilitator superfamily (MFS) profile" evidence="2">
    <location>
        <begin position="1"/>
        <end position="268"/>
    </location>
</feature>
<dbReference type="PANTHER" id="PTHR11360">
    <property type="entry name" value="MONOCARBOXYLATE TRANSPORTER"/>
    <property type="match status" value="1"/>
</dbReference>
<evidence type="ECO:0000256" key="1">
    <source>
        <dbReference type="SAM" id="Phobius"/>
    </source>
</evidence>
<feature type="transmembrane region" description="Helical" evidence="1">
    <location>
        <begin position="114"/>
        <end position="137"/>
    </location>
</feature>
<keyword evidence="1" id="KW-1133">Transmembrane helix</keyword>
<organism evidence="3">
    <name type="scientific">marine metagenome</name>
    <dbReference type="NCBI Taxonomy" id="408172"/>
    <lineage>
        <taxon>unclassified sequences</taxon>
        <taxon>metagenomes</taxon>
        <taxon>ecological metagenomes</taxon>
    </lineage>
</organism>
<dbReference type="EMBL" id="UINC01170562">
    <property type="protein sequence ID" value="SVD74668.1"/>
    <property type="molecule type" value="Genomic_DNA"/>
</dbReference>
<dbReference type="Gene3D" id="1.20.1250.20">
    <property type="entry name" value="MFS general substrate transporter like domains"/>
    <property type="match status" value="2"/>
</dbReference>
<dbReference type="InterPro" id="IPR050327">
    <property type="entry name" value="Proton-linked_MCT"/>
</dbReference>
<gene>
    <name evidence="3" type="ORF">METZ01_LOCUS427522</name>
</gene>
<dbReference type="SUPFAM" id="SSF103473">
    <property type="entry name" value="MFS general substrate transporter"/>
    <property type="match status" value="1"/>
</dbReference>
<dbReference type="InterPro" id="IPR020846">
    <property type="entry name" value="MFS_dom"/>
</dbReference>
<protein>
    <recommendedName>
        <fullName evidence="2">Major facilitator superfamily (MFS) profile domain-containing protein</fullName>
    </recommendedName>
</protein>
<feature type="transmembrane region" description="Helical" evidence="1">
    <location>
        <begin position="27"/>
        <end position="51"/>
    </location>
</feature>
<evidence type="ECO:0000313" key="3">
    <source>
        <dbReference type="EMBL" id="SVD74668.1"/>
    </source>
</evidence>
<reference evidence="3" key="1">
    <citation type="submission" date="2018-05" db="EMBL/GenBank/DDBJ databases">
        <authorList>
            <person name="Lanie J.A."/>
            <person name="Ng W.-L."/>
            <person name="Kazmierczak K.M."/>
            <person name="Andrzejewski T.M."/>
            <person name="Davidsen T.M."/>
            <person name="Wayne K.J."/>
            <person name="Tettelin H."/>
            <person name="Glass J.I."/>
            <person name="Rusch D."/>
            <person name="Podicherti R."/>
            <person name="Tsui H.-C.T."/>
            <person name="Winkler M.E."/>
        </authorList>
    </citation>
    <scope>NUCLEOTIDE SEQUENCE</scope>
</reference>
<dbReference type="PANTHER" id="PTHR11360:SF284">
    <property type="entry name" value="EG:103B4.3 PROTEIN-RELATED"/>
    <property type="match status" value="1"/>
</dbReference>
<feature type="transmembrane region" description="Helical" evidence="1">
    <location>
        <begin position="149"/>
        <end position="167"/>
    </location>
</feature>
<feature type="non-terminal residue" evidence="3">
    <location>
        <position position="1"/>
    </location>
</feature>
<feature type="transmembrane region" description="Helical" evidence="1">
    <location>
        <begin position="179"/>
        <end position="196"/>
    </location>
</feature>
<dbReference type="PROSITE" id="PS50850">
    <property type="entry name" value="MFS"/>
    <property type="match status" value="1"/>
</dbReference>
<feature type="transmembrane region" description="Helical" evidence="1">
    <location>
        <begin position="235"/>
        <end position="255"/>
    </location>
</feature>
<sequence length="268" mass="28653">GMGAHDVVTLSTVARWFRRHRGLMSGLVKAGAGIGQVFIPLIAAVLISVYGWRQACLLIGIATLVIMVLVAQVLRRDPTELGLRPLGDEDRPHSESGVGEGGLTFRQAVTTQPFWILCLAKLSDFYCLLTIMLHIVPHGIDLGLTPAKAVTVLSLIGGCSIIGRILLGSTFDRIGAKRSLGACFLLLLATLILLRLSTDSRLLFVFAPIYGIAHGGFFAIASPSVAHYFGMRSHGMIFGFVLFFGTLGGTVGPLLSGRIFDVTGSYDI</sequence>
<dbReference type="AlphaFoldDB" id="A0A382XWJ8"/>
<name>A0A382XWJ8_9ZZZZ</name>